<feature type="binding site" evidence="5">
    <location>
        <position position="342"/>
    </location>
    <ligand>
        <name>Zn(2+)</name>
        <dbReference type="ChEBI" id="CHEBI:29105"/>
        <note>catalytic</note>
    </ligand>
</feature>
<dbReference type="PROSITE" id="PS50215">
    <property type="entry name" value="ADAM_MEPRO"/>
    <property type="match status" value="1"/>
</dbReference>
<evidence type="ECO:0000256" key="4">
    <source>
        <dbReference type="ARBA" id="ARBA00023049"/>
    </source>
</evidence>
<keyword evidence="2" id="KW-0378">Hydrolase</keyword>
<dbReference type="GO" id="GO:0004222">
    <property type="term" value="F:metalloendopeptidase activity"/>
    <property type="evidence" value="ECO:0007669"/>
    <property type="project" value="InterPro"/>
</dbReference>
<evidence type="ECO:0000256" key="2">
    <source>
        <dbReference type="ARBA" id="ARBA00022801"/>
    </source>
</evidence>
<feature type="domain" description="Peptidase M12B" evidence="7">
    <location>
        <begin position="184"/>
        <end position="404"/>
    </location>
</feature>
<evidence type="ECO:0000256" key="5">
    <source>
        <dbReference type="PROSITE-ProRule" id="PRU00276"/>
    </source>
</evidence>
<dbReference type="PANTHER" id="PTHR11905:SF159">
    <property type="entry name" value="ADAM METALLOPROTEASE"/>
    <property type="match status" value="1"/>
</dbReference>
<dbReference type="PANTHER" id="PTHR11905">
    <property type="entry name" value="ADAM A DISINTEGRIN AND METALLOPROTEASE DOMAIN"/>
    <property type="match status" value="1"/>
</dbReference>
<dbReference type="GO" id="GO:0046872">
    <property type="term" value="F:metal ion binding"/>
    <property type="evidence" value="ECO:0007669"/>
    <property type="project" value="UniProtKB-KW"/>
</dbReference>
<dbReference type="Gene3D" id="3.40.390.10">
    <property type="entry name" value="Collagenase (Catalytic Domain)"/>
    <property type="match status" value="1"/>
</dbReference>
<evidence type="ECO:0000256" key="6">
    <source>
        <dbReference type="SAM" id="SignalP"/>
    </source>
</evidence>
<proteinExistence type="evidence at transcript level"/>
<evidence type="ECO:0000313" key="8">
    <source>
        <dbReference type="EMBL" id="JAA54028.1"/>
    </source>
</evidence>
<keyword evidence="5" id="KW-0479">Metal-binding</keyword>
<comment type="caution">
    <text evidence="5">Lacks conserved residue(s) required for the propagation of feature annotation.</text>
</comment>
<evidence type="ECO:0000259" key="7">
    <source>
        <dbReference type="PROSITE" id="PS50215"/>
    </source>
</evidence>
<dbReference type="SUPFAM" id="SSF55486">
    <property type="entry name" value="Metalloproteases ('zincins'), catalytic domain"/>
    <property type="match status" value="1"/>
</dbReference>
<reference evidence="8" key="2">
    <citation type="journal article" date="2015" name="J. Proteomics">
        <title>Sexual differences in the sialomes of the zebra tick, Rhipicephalus pulchellus.</title>
        <authorList>
            <person name="Tan A.W."/>
            <person name="Francischetti I.M."/>
            <person name="Slovak M."/>
            <person name="Kini R.M."/>
            <person name="Ribeiro J.M."/>
        </authorList>
    </citation>
    <scope>NUCLEOTIDE SEQUENCE</scope>
    <source>
        <tissue evidence="8">Salivary gland</tissue>
    </source>
</reference>
<keyword evidence="4 8" id="KW-0482">Metalloprotease</keyword>
<organism evidence="8">
    <name type="scientific">Rhipicephalus pulchellus</name>
    <name type="common">Yellow backed tick</name>
    <name type="synonym">Dermacentor pulchellus</name>
    <dbReference type="NCBI Taxonomy" id="72859"/>
    <lineage>
        <taxon>Eukaryota</taxon>
        <taxon>Metazoa</taxon>
        <taxon>Ecdysozoa</taxon>
        <taxon>Arthropoda</taxon>
        <taxon>Chelicerata</taxon>
        <taxon>Arachnida</taxon>
        <taxon>Acari</taxon>
        <taxon>Parasitiformes</taxon>
        <taxon>Ixodida</taxon>
        <taxon>Ixodoidea</taxon>
        <taxon>Ixodidae</taxon>
        <taxon>Rhipicephalinae</taxon>
        <taxon>Rhipicephalus</taxon>
        <taxon>Rhipicephalus</taxon>
    </lineage>
</organism>
<dbReference type="InterPro" id="IPR024079">
    <property type="entry name" value="MetalloPept_cat_dom_sf"/>
</dbReference>
<evidence type="ECO:0000256" key="3">
    <source>
        <dbReference type="ARBA" id="ARBA00022833"/>
    </source>
</evidence>
<dbReference type="EMBL" id="GACK01011006">
    <property type="protein sequence ID" value="JAA54028.1"/>
    <property type="molecule type" value="mRNA"/>
</dbReference>
<feature type="active site" evidence="5">
    <location>
        <position position="333"/>
    </location>
</feature>
<feature type="signal peptide" evidence="6">
    <location>
        <begin position="1"/>
        <end position="30"/>
    </location>
</feature>
<dbReference type="GO" id="GO:0006509">
    <property type="term" value="P:membrane protein ectodomain proteolysis"/>
    <property type="evidence" value="ECO:0007669"/>
    <property type="project" value="TreeGrafter"/>
</dbReference>
<feature type="chain" id="PRO_5003980205" evidence="6">
    <location>
        <begin position="31"/>
        <end position="516"/>
    </location>
</feature>
<accession>L7LT10</accession>
<feature type="binding site" evidence="5">
    <location>
        <position position="336"/>
    </location>
    <ligand>
        <name>Zn(2+)</name>
        <dbReference type="ChEBI" id="CHEBI:29105"/>
        <note>catalytic</note>
    </ligand>
</feature>
<dbReference type="AlphaFoldDB" id="L7LT10"/>
<name>L7LT10_RHIPC</name>
<evidence type="ECO:0000256" key="1">
    <source>
        <dbReference type="ARBA" id="ARBA00022670"/>
    </source>
</evidence>
<sequence>MLKTYGTFTLQRMVSSTFLVLLFILPITGSQEPRLVYPTVLQERSPDGRMVVRVHDDLTLNLRKTSVAARRLRVLKHERSQPVAVFYDGESINKDLYEDEVALATLTVTSNNSAVEMRGILGPDHRIEPVAIREKSYRGTIPHAIHKIEYKEMLDATISQGTHDEDAVLSERTSSGSAVVPAVVKIEVFFVLHISHYYYAFPDEKHALQYLCILANSANLRLSSTYDPQIRLMVSGVELSRGESYVVRRNNSIHDNPTLAKFRDYADGKRSNYGDPDLVYLLIGEDIYTVYKGYFTSAGVGIAYLASVCLSTYVGLGEDEAGLYTGVHTFIHEAAHLLGASHDGSDPTSSVPGHPGSKGCPWDDGFLMSYVNKGSNHEEFSWCSVLQMRHVIRLRGPDCWKHKDEENMVEHVYPGMVVLMENFCMNLLSDKSNVAFTMAEVFAKTCEVKCSYKRNSAYRSSTGASSDTETFSNYEEALDHMPCGENKVCIKRVCVKQPQETRLRERDAQQTARLLN</sequence>
<feature type="binding site" evidence="5">
    <location>
        <position position="332"/>
    </location>
    <ligand>
        <name>Zn(2+)</name>
        <dbReference type="ChEBI" id="CHEBI:29105"/>
        <note>catalytic</note>
    </ligand>
</feature>
<keyword evidence="1 8" id="KW-0645">Protease</keyword>
<protein>
    <submittedName>
        <fullName evidence="8">Putative tick salivary metalloprotease</fullName>
    </submittedName>
</protein>
<keyword evidence="6" id="KW-0732">Signal</keyword>
<reference evidence="8" key="1">
    <citation type="submission" date="2012-11" db="EMBL/GenBank/DDBJ databases">
        <authorList>
            <person name="Lucero-Rivera Y.E."/>
            <person name="Tovar-Ramirez D."/>
        </authorList>
    </citation>
    <scope>NUCLEOTIDE SEQUENCE</scope>
    <source>
        <tissue evidence="8">Salivary gland</tissue>
    </source>
</reference>
<keyword evidence="3 5" id="KW-0862">Zinc</keyword>
<dbReference type="Pfam" id="PF13688">
    <property type="entry name" value="Reprolysin_5"/>
    <property type="match status" value="1"/>
</dbReference>
<dbReference type="InterPro" id="IPR001590">
    <property type="entry name" value="Peptidase_M12B"/>
</dbReference>